<keyword evidence="2" id="KW-1185">Reference proteome</keyword>
<reference evidence="2" key="1">
    <citation type="submission" date="2024-07" db="EMBL/GenBank/DDBJ databases">
        <title>Two chromosome-level genome assemblies of Korean endemic species Abeliophyllum distichum and Forsythia ovata (Oleaceae).</title>
        <authorList>
            <person name="Jang H."/>
        </authorList>
    </citation>
    <scope>NUCLEOTIDE SEQUENCE [LARGE SCALE GENOMIC DNA]</scope>
</reference>
<evidence type="ECO:0000313" key="1">
    <source>
        <dbReference type="EMBL" id="KAL2479221.1"/>
    </source>
</evidence>
<dbReference type="AlphaFoldDB" id="A0ABD1QTI5"/>
<accession>A0ABD1QTI5</accession>
<evidence type="ECO:0000313" key="2">
    <source>
        <dbReference type="Proteomes" id="UP001604277"/>
    </source>
</evidence>
<proteinExistence type="predicted"/>
<dbReference type="Proteomes" id="UP001604277">
    <property type="component" value="Unassembled WGS sequence"/>
</dbReference>
<dbReference type="EMBL" id="JBFOLJ010000014">
    <property type="protein sequence ID" value="KAL2479221.1"/>
    <property type="molecule type" value="Genomic_DNA"/>
</dbReference>
<gene>
    <name evidence="1" type="ORF">Fot_48235</name>
</gene>
<sequence>MAKYIFSKISIFSIDKEENDDENVTLFLYWTRHQSQLPLPGWHRGQPWAPHLSFSPKNLYFRQRVSDGRTKEKGLSMMKMRIVHQRGIRRMKVLGEAKCLLLLRKLKSQLNLLEVGREPLLLLLPAGLSTSTLGPVRMSWIRTE</sequence>
<name>A0ABD1QTI5_9LAMI</name>
<protein>
    <submittedName>
        <fullName evidence="1">Uncharacterized protein</fullName>
    </submittedName>
</protein>
<comment type="caution">
    <text evidence="1">The sequence shown here is derived from an EMBL/GenBank/DDBJ whole genome shotgun (WGS) entry which is preliminary data.</text>
</comment>
<organism evidence="1 2">
    <name type="scientific">Forsythia ovata</name>
    <dbReference type="NCBI Taxonomy" id="205694"/>
    <lineage>
        <taxon>Eukaryota</taxon>
        <taxon>Viridiplantae</taxon>
        <taxon>Streptophyta</taxon>
        <taxon>Embryophyta</taxon>
        <taxon>Tracheophyta</taxon>
        <taxon>Spermatophyta</taxon>
        <taxon>Magnoliopsida</taxon>
        <taxon>eudicotyledons</taxon>
        <taxon>Gunneridae</taxon>
        <taxon>Pentapetalae</taxon>
        <taxon>asterids</taxon>
        <taxon>lamiids</taxon>
        <taxon>Lamiales</taxon>
        <taxon>Oleaceae</taxon>
        <taxon>Forsythieae</taxon>
        <taxon>Forsythia</taxon>
    </lineage>
</organism>